<protein>
    <submittedName>
        <fullName evidence="2">Uncharacterized protein</fullName>
    </submittedName>
</protein>
<accession>A0A022W7I7</accession>
<feature type="compositionally biased region" description="Polar residues" evidence="1">
    <location>
        <begin position="16"/>
        <end position="29"/>
    </location>
</feature>
<organism evidence="2">
    <name type="scientific">Trichophyton rubrum CBS 288.86</name>
    <dbReference type="NCBI Taxonomy" id="1215330"/>
    <lineage>
        <taxon>Eukaryota</taxon>
        <taxon>Fungi</taxon>
        <taxon>Dikarya</taxon>
        <taxon>Ascomycota</taxon>
        <taxon>Pezizomycotina</taxon>
        <taxon>Eurotiomycetes</taxon>
        <taxon>Eurotiomycetidae</taxon>
        <taxon>Onygenales</taxon>
        <taxon>Arthrodermataceae</taxon>
        <taxon>Trichophyton</taxon>
    </lineage>
</organism>
<dbReference type="HOGENOM" id="CLU_1983163_0_0_1"/>
<gene>
    <name evidence="2" type="ORF">H103_02785</name>
</gene>
<reference evidence="2" key="1">
    <citation type="submission" date="2014-02" db="EMBL/GenBank/DDBJ databases">
        <title>The Genome Sequence of Trichophyton rubrum (morphotype fischeri) CBS 288.86.</title>
        <authorList>
            <consortium name="The Broad Institute Genomics Platform"/>
            <person name="Cuomo C.A."/>
            <person name="White T.C."/>
            <person name="Graser Y."/>
            <person name="Martinez-Rossi N."/>
            <person name="Heitman J."/>
            <person name="Young S.K."/>
            <person name="Zeng Q."/>
            <person name="Gargeya S."/>
            <person name="Abouelleil A."/>
            <person name="Alvarado L."/>
            <person name="Chapman S.B."/>
            <person name="Gainer-Dewar J."/>
            <person name="Goldberg J."/>
            <person name="Griggs A."/>
            <person name="Gujja S."/>
            <person name="Hansen M."/>
            <person name="Howarth C."/>
            <person name="Imamovic A."/>
            <person name="Larimer J."/>
            <person name="Martinez D."/>
            <person name="Murphy C."/>
            <person name="Pearson M.D."/>
            <person name="Persinoti G."/>
            <person name="Poon T."/>
            <person name="Priest M."/>
            <person name="Roberts A.D."/>
            <person name="Saif S."/>
            <person name="Shea T.D."/>
            <person name="Sykes S.N."/>
            <person name="Wortman J."/>
            <person name="Nusbaum C."/>
            <person name="Birren B."/>
        </authorList>
    </citation>
    <scope>NUCLEOTIDE SEQUENCE [LARGE SCALE GENOMIC DNA]</scope>
    <source>
        <strain evidence="2">CBS 288.86</strain>
    </source>
</reference>
<name>A0A022W7I7_TRIRU</name>
<proteinExistence type="predicted"/>
<evidence type="ECO:0000256" key="1">
    <source>
        <dbReference type="SAM" id="MobiDB-lite"/>
    </source>
</evidence>
<evidence type="ECO:0000313" key="2">
    <source>
        <dbReference type="EMBL" id="EZF54327.1"/>
    </source>
</evidence>
<dbReference type="Proteomes" id="UP000023758">
    <property type="component" value="Unassembled WGS sequence"/>
</dbReference>
<dbReference type="EMBL" id="KK207790">
    <property type="protein sequence ID" value="EZF54327.1"/>
    <property type="molecule type" value="Genomic_DNA"/>
</dbReference>
<dbReference type="AlphaFoldDB" id="A0A022W7I7"/>
<sequence length="126" mass="14131">MRTDLLILPSLYSNESEYNGHQSPSLNHPNTHEYPLRQGSKRRMFRGEKHGQLYSTSKSSMLSVPVSYKSFHFPRPICPAIFTIHKCPNEPGHSTAAQDRRCQDSGTKCRPPCLEFLSGSLALSPG</sequence>
<feature type="region of interest" description="Disordered" evidence="1">
    <location>
        <begin position="16"/>
        <end position="35"/>
    </location>
</feature>